<evidence type="ECO:0000313" key="2">
    <source>
        <dbReference type="Proteomes" id="UP001229421"/>
    </source>
</evidence>
<evidence type="ECO:0000313" key="1">
    <source>
        <dbReference type="EMBL" id="KAK1429800.1"/>
    </source>
</evidence>
<organism evidence="1 2">
    <name type="scientific">Tagetes erecta</name>
    <name type="common">African marigold</name>
    <dbReference type="NCBI Taxonomy" id="13708"/>
    <lineage>
        <taxon>Eukaryota</taxon>
        <taxon>Viridiplantae</taxon>
        <taxon>Streptophyta</taxon>
        <taxon>Embryophyta</taxon>
        <taxon>Tracheophyta</taxon>
        <taxon>Spermatophyta</taxon>
        <taxon>Magnoliopsida</taxon>
        <taxon>eudicotyledons</taxon>
        <taxon>Gunneridae</taxon>
        <taxon>Pentapetalae</taxon>
        <taxon>asterids</taxon>
        <taxon>campanulids</taxon>
        <taxon>Asterales</taxon>
        <taxon>Asteraceae</taxon>
        <taxon>Asteroideae</taxon>
        <taxon>Heliantheae alliance</taxon>
        <taxon>Tageteae</taxon>
        <taxon>Tagetes</taxon>
    </lineage>
</organism>
<proteinExistence type="predicted"/>
<comment type="caution">
    <text evidence="1">The sequence shown here is derived from an EMBL/GenBank/DDBJ whole genome shotgun (WGS) entry which is preliminary data.</text>
</comment>
<reference evidence="1" key="1">
    <citation type="journal article" date="2023" name="bioRxiv">
        <title>Improved chromosome-level genome assembly for marigold (Tagetes erecta).</title>
        <authorList>
            <person name="Jiang F."/>
            <person name="Yuan L."/>
            <person name="Wang S."/>
            <person name="Wang H."/>
            <person name="Xu D."/>
            <person name="Wang A."/>
            <person name="Fan W."/>
        </authorList>
    </citation>
    <scope>NUCLEOTIDE SEQUENCE</scope>
    <source>
        <strain evidence="1">WSJ</strain>
        <tissue evidence="1">Leaf</tissue>
    </source>
</reference>
<dbReference type="AlphaFoldDB" id="A0AAD8KUH2"/>
<protein>
    <submittedName>
        <fullName evidence="1">Uncharacterized protein</fullName>
    </submittedName>
</protein>
<keyword evidence="2" id="KW-1185">Reference proteome</keyword>
<dbReference type="EMBL" id="JAUHHV010000003">
    <property type="protein sequence ID" value="KAK1429800.1"/>
    <property type="molecule type" value="Genomic_DNA"/>
</dbReference>
<sequence length="226" mass="26866">MTTVDMRQWLQSRHYPYKTLKKLKKESLKKIVVSFQASEKIHNRMFFFDYNNPQSLLSKGQSVANLLDSMIVLEKSKDVQIIAWKYYELFDAFLIKRVNGFCDIYHYYSSIYKLPVQDLKELHKLRLITHTRAERGEKCAMLLDAGISRMAKFLEFRGQQEDKIYLDRMTKKKKMAACNILTKESKPRQTKRAEKFKSCIEEAIKKQEEFVGKQLLKVKDEPKKFK</sequence>
<dbReference type="Proteomes" id="UP001229421">
    <property type="component" value="Unassembled WGS sequence"/>
</dbReference>
<gene>
    <name evidence="1" type="ORF">QVD17_12038</name>
</gene>
<name>A0AAD8KUH2_TARER</name>
<accession>A0AAD8KUH2</accession>